<organism evidence="1 2">
    <name type="scientific">Ancylostoma ceylanicum</name>
    <dbReference type="NCBI Taxonomy" id="53326"/>
    <lineage>
        <taxon>Eukaryota</taxon>
        <taxon>Metazoa</taxon>
        <taxon>Ecdysozoa</taxon>
        <taxon>Nematoda</taxon>
        <taxon>Chromadorea</taxon>
        <taxon>Rhabditida</taxon>
        <taxon>Rhabditina</taxon>
        <taxon>Rhabditomorpha</taxon>
        <taxon>Strongyloidea</taxon>
        <taxon>Ancylostomatidae</taxon>
        <taxon>Ancylostomatinae</taxon>
        <taxon>Ancylostoma</taxon>
    </lineage>
</organism>
<dbReference type="AlphaFoldDB" id="A0A016WMJ3"/>
<keyword evidence="2" id="KW-1185">Reference proteome</keyword>
<name>A0A016WMJ3_9BILA</name>
<comment type="caution">
    <text evidence="1">The sequence shown here is derived from an EMBL/GenBank/DDBJ whole genome shotgun (WGS) entry which is preliminary data.</text>
</comment>
<sequence length="73" mass="8109">MCMSVGVFDRVAGKIMKIEPLPGLRGPFVVETSANKKYLLNYFLCSSLLSTFSTGSTTLACQEEYFNLLSYLL</sequence>
<dbReference type="EMBL" id="JARK01000185">
    <property type="protein sequence ID" value="EYC41014.1"/>
    <property type="molecule type" value="Genomic_DNA"/>
</dbReference>
<evidence type="ECO:0000313" key="1">
    <source>
        <dbReference type="EMBL" id="EYC41014.1"/>
    </source>
</evidence>
<gene>
    <name evidence="1" type="primary">Acey_s0585.g316</name>
    <name evidence="1" type="ORF">Y032_0585g316</name>
</gene>
<protein>
    <submittedName>
        <fullName evidence="1">Uncharacterized protein</fullName>
    </submittedName>
</protein>
<evidence type="ECO:0000313" key="2">
    <source>
        <dbReference type="Proteomes" id="UP000024635"/>
    </source>
</evidence>
<accession>A0A016WMJ3</accession>
<dbReference type="Proteomes" id="UP000024635">
    <property type="component" value="Unassembled WGS sequence"/>
</dbReference>
<reference evidence="2" key="1">
    <citation type="journal article" date="2015" name="Nat. Genet.">
        <title>The genome and transcriptome of the zoonotic hookworm Ancylostoma ceylanicum identify infection-specific gene families.</title>
        <authorList>
            <person name="Schwarz E.M."/>
            <person name="Hu Y."/>
            <person name="Antoshechkin I."/>
            <person name="Miller M.M."/>
            <person name="Sternberg P.W."/>
            <person name="Aroian R.V."/>
        </authorList>
    </citation>
    <scope>NUCLEOTIDE SEQUENCE</scope>
    <source>
        <strain evidence="2">HY135</strain>
    </source>
</reference>
<proteinExistence type="predicted"/>